<evidence type="ECO:0000313" key="1">
    <source>
        <dbReference type="EMBL" id="GFC98388.1"/>
    </source>
</evidence>
<proteinExistence type="predicted"/>
<dbReference type="EMBL" id="BKCJ011171913">
    <property type="protein sequence ID" value="GFC98388.1"/>
    <property type="molecule type" value="Genomic_DNA"/>
</dbReference>
<sequence length="83" mass="9577">GSTLERSYPFWQTGEAKPEKCLSNESLVISLDEIQIDDKLHFVEEPVEIMDQEVKRLKQSRIPIIKCPNKYPLLFTNTTPEGN</sequence>
<dbReference type="GO" id="GO:0003964">
    <property type="term" value="F:RNA-directed DNA polymerase activity"/>
    <property type="evidence" value="ECO:0007669"/>
    <property type="project" value="UniProtKB-KW"/>
</dbReference>
<comment type="caution">
    <text evidence="1">The sequence shown here is derived from an EMBL/GenBank/DDBJ whole genome shotgun (WGS) entry which is preliminary data.</text>
</comment>
<keyword evidence="1" id="KW-0808">Transferase</keyword>
<feature type="non-terminal residue" evidence="1">
    <location>
        <position position="1"/>
    </location>
</feature>
<dbReference type="PANTHER" id="PTHR46148">
    <property type="entry name" value="CHROMO DOMAIN-CONTAINING PROTEIN"/>
    <property type="match status" value="1"/>
</dbReference>
<keyword evidence="1" id="KW-0548">Nucleotidyltransferase</keyword>
<protein>
    <submittedName>
        <fullName evidence="1">Putative reverse transcriptase domain-containing protein</fullName>
    </submittedName>
</protein>
<dbReference type="PANTHER" id="PTHR46148:SF59">
    <property type="entry name" value="NUCLEOTIDYLTRANSFERASE, RIBONUCLEASE H"/>
    <property type="match status" value="1"/>
</dbReference>
<gene>
    <name evidence="1" type="ORF">Tci_870358</name>
</gene>
<organism evidence="1">
    <name type="scientific">Tanacetum cinerariifolium</name>
    <name type="common">Dalmatian daisy</name>
    <name type="synonym">Chrysanthemum cinerariifolium</name>
    <dbReference type="NCBI Taxonomy" id="118510"/>
    <lineage>
        <taxon>Eukaryota</taxon>
        <taxon>Viridiplantae</taxon>
        <taxon>Streptophyta</taxon>
        <taxon>Embryophyta</taxon>
        <taxon>Tracheophyta</taxon>
        <taxon>Spermatophyta</taxon>
        <taxon>Magnoliopsida</taxon>
        <taxon>eudicotyledons</taxon>
        <taxon>Gunneridae</taxon>
        <taxon>Pentapetalae</taxon>
        <taxon>asterids</taxon>
        <taxon>campanulids</taxon>
        <taxon>Asterales</taxon>
        <taxon>Asteraceae</taxon>
        <taxon>Asteroideae</taxon>
        <taxon>Anthemideae</taxon>
        <taxon>Anthemidinae</taxon>
        <taxon>Tanacetum</taxon>
    </lineage>
</organism>
<reference evidence="1" key="1">
    <citation type="journal article" date="2019" name="Sci. Rep.">
        <title>Draft genome of Tanacetum cinerariifolium, the natural source of mosquito coil.</title>
        <authorList>
            <person name="Yamashiro T."/>
            <person name="Shiraishi A."/>
            <person name="Satake H."/>
            <person name="Nakayama K."/>
        </authorList>
    </citation>
    <scope>NUCLEOTIDE SEQUENCE</scope>
</reference>
<accession>A0A699SM00</accession>
<keyword evidence="1" id="KW-0695">RNA-directed DNA polymerase</keyword>
<name>A0A699SM00_TANCI</name>
<dbReference type="AlphaFoldDB" id="A0A699SM00"/>